<dbReference type="InterPro" id="IPR012796">
    <property type="entry name" value="Lysidine-tRNA-synth_C"/>
</dbReference>
<dbReference type="EMBL" id="DWYS01000054">
    <property type="protein sequence ID" value="HJB07095.1"/>
    <property type="molecule type" value="Genomic_DNA"/>
</dbReference>
<proteinExistence type="inferred from homology"/>
<dbReference type="GO" id="GO:0005737">
    <property type="term" value="C:cytoplasm"/>
    <property type="evidence" value="ECO:0007669"/>
    <property type="project" value="UniProtKB-SubCell"/>
</dbReference>
<dbReference type="NCBIfam" id="TIGR02433">
    <property type="entry name" value="lysidine_TilS_C"/>
    <property type="match status" value="1"/>
</dbReference>
<dbReference type="GO" id="GO:0006400">
    <property type="term" value="P:tRNA modification"/>
    <property type="evidence" value="ECO:0007669"/>
    <property type="project" value="UniProtKB-UniRule"/>
</dbReference>
<dbReference type="PANTHER" id="PTHR43033">
    <property type="entry name" value="TRNA(ILE)-LYSIDINE SYNTHASE-RELATED"/>
    <property type="match status" value="1"/>
</dbReference>
<evidence type="ECO:0000313" key="11">
    <source>
        <dbReference type="Proteomes" id="UP000886804"/>
    </source>
</evidence>
<evidence type="ECO:0000256" key="3">
    <source>
        <dbReference type="ARBA" id="ARBA00022598"/>
    </source>
</evidence>
<accession>A0A9D2L6Y2</accession>
<dbReference type="NCBIfam" id="TIGR02432">
    <property type="entry name" value="lysidine_TilS_N"/>
    <property type="match status" value="1"/>
</dbReference>
<evidence type="ECO:0000256" key="8">
    <source>
        <dbReference type="HAMAP-Rule" id="MF_01161"/>
    </source>
</evidence>
<name>A0A9D2L6Y2_9FIRM</name>
<protein>
    <recommendedName>
        <fullName evidence="8">tRNA(Ile)-lysidine synthase</fullName>
        <ecNumber evidence="8">6.3.4.19</ecNumber>
    </recommendedName>
    <alternativeName>
        <fullName evidence="8">tRNA(Ile)-2-lysyl-cytidine synthase</fullName>
    </alternativeName>
    <alternativeName>
        <fullName evidence="8">tRNA(Ile)-lysidine synthetase</fullName>
    </alternativeName>
</protein>
<evidence type="ECO:0000259" key="9">
    <source>
        <dbReference type="SMART" id="SM00977"/>
    </source>
</evidence>
<dbReference type="SMART" id="SM00977">
    <property type="entry name" value="TilS_C"/>
    <property type="match status" value="1"/>
</dbReference>
<keyword evidence="2 8" id="KW-0963">Cytoplasm</keyword>
<sequence>MGDAGAGEFERRFRKQLEECGLPVPGGRVVAAVSGGADSVCLLALLAELFSGGEIELRAVHVHHGLRGEEADRDASWVEELCRSMKVPCRIFHEDVRGFAEEGKMSEEEAGRILRYRRLQEAAEEWENQEPGEKVLIAAAHHQEDQAETILHNLCRGSGLKGIGGMEKRRGRLIRPLLEESRQEILKWLKRKGLTYCQDSTNASDHYTRNRIRSHLIPVIRNEVNGKGVENIARMGQIAALADDFLEQEAARWLERSASGEREMVLPEEEFGKLHKILQLYAVRLALAKVMGQQRNLTGLHVREIQQLFGRQTGRRILLPGGYEARREYGGVWIGKRREQEAAPAVLPEVEFCSFSWKKGTEIPKKQYTKWFDCDRIKGTPALRFRQEGDYITLPGGKKKALRRYMIDEKIPARLRDGIPLLADGSHVIWMIGYRISEYYKVGPDTVRVLQASVRQEEDKKDTEEK</sequence>
<dbReference type="Pfam" id="PF11734">
    <property type="entry name" value="TilS_C"/>
    <property type="match status" value="1"/>
</dbReference>
<dbReference type="Gene3D" id="3.40.50.620">
    <property type="entry name" value="HUPs"/>
    <property type="match status" value="1"/>
</dbReference>
<reference evidence="10" key="2">
    <citation type="submission" date="2021-04" db="EMBL/GenBank/DDBJ databases">
        <authorList>
            <person name="Gilroy R."/>
        </authorList>
    </citation>
    <scope>NUCLEOTIDE SEQUENCE</scope>
    <source>
        <strain evidence="10">CHK188-4685</strain>
    </source>
</reference>
<keyword evidence="3 8" id="KW-0436">Ligase</keyword>
<dbReference type="CDD" id="cd01992">
    <property type="entry name" value="TilS_N"/>
    <property type="match status" value="1"/>
</dbReference>
<dbReference type="InterPro" id="IPR012094">
    <property type="entry name" value="tRNA_Ile_lys_synt"/>
</dbReference>
<comment type="similarity">
    <text evidence="8">Belongs to the tRNA(Ile)-lysidine synthase family.</text>
</comment>
<dbReference type="Proteomes" id="UP000886804">
    <property type="component" value="Unassembled WGS sequence"/>
</dbReference>
<dbReference type="AlphaFoldDB" id="A0A9D2L6Y2"/>
<evidence type="ECO:0000256" key="7">
    <source>
        <dbReference type="ARBA" id="ARBA00048539"/>
    </source>
</evidence>
<evidence type="ECO:0000256" key="4">
    <source>
        <dbReference type="ARBA" id="ARBA00022694"/>
    </source>
</evidence>
<dbReference type="SUPFAM" id="SSF52402">
    <property type="entry name" value="Adenine nucleotide alpha hydrolases-like"/>
    <property type="match status" value="1"/>
</dbReference>
<evidence type="ECO:0000256" key="1">
    <source>
        <dbReference type="ARBA" id="ARBA00004496"/>
    </source>
</evidence>
<evidence type="ECO:0000256" key="5">
    <source>
        <dbReference type="ARBA" id="ARBA00022741"/>
    </source>
</evidence>
<reference evidence="10" key="1">
    <citation type="journal article" date="2021" name="PeerJ">
        <title>Extensive microbial diversity within the chicken gut microbiome revealed by metagenomics and culture.</title>
        <authorList>
            <person name="Gilroy R."/>
            <person name="Ravi A."/>
            <person name="Getino M."/>
            <person name="Pursley I."/>
            <person name="Horton D.L."/>
            <person name="Alikhan N.F."/>
            <person name="Baker D."/>
            <person name="Gharbi K."/>
            <person name="Hall N."/>
            <person name="Watson M."/>
            <person name="Adriaenssens E.M."/>
            <person name="Foster-Nyarko E."/>
            <person name="Jarju S."/>
            <person name="Secka A."/>
            <person name="Antonio M."/>
            <person name="Oren A."/>
            <person name="Chaudhuri R.R."/>
            <person name="La Ragione R."/>
            <person name="Hildebrand F."/>
            <person name="Pallen M.J."/>
        </authorList>
    </citation>
    <scope>NUCLEOTIDE SEQUENCE</scope>
    <source>
        <strain evidence="10">CHK188-4685</strain>
    </source>
</reference>
<keyword evidence="6 8" id="KW-0067">ATP-binding</keyword>
<keyword evidence="5 8" id="KW-0547">Nucleotide-binding</keyword>
<keyword evidence="4 8" id="KW-0819">tRNA processing</keyword>
<evidence type="ECO:0000256" key="2">
    <source>
        <dbReference type="ARBA" id="ARBA00022490"/>
    </source>
</evidence>
<feature type="binding site" evidence="8">
    <location>
        <begin position="34"/>
        <end position="39"/>
    </location>
    <ligand>
        <name>ATP</name>
        <dbReference type="ChEBI" id="CHEBI:30616"/>
    </ligand>
</feature>
<dbReference type="Pfam" id="PF01171">
    <property type="entry name" value="ATP_bind_3"/>
    <property type="match status" value="1"/>
</dbReference>
<dbReference type="SUPFAM" id="SSF82829">
    <property type="entry name" value="MesJ substrate recognition domain-like"/>
    <property type="match status" value="1"/>
</dbReference>
<comment type="function">
    <text evidence="8">Ligates lysine onto the cytidine present at position 34 of the AUA codon-specific tRNA(Ile) that contains the anticodon CAU, in an ATP-dependent manner. Cytidine is converted to lysidine, thus changing the amino acid specificity of the tRNA from methionine to isoleucine.</text>
</comment>
<organism evidence="10 11">
    <name type="scientific">Candidatus Enterocloster faecavium</name>
    <dbReference type="NCBI Taxonomy" id="2838560"/>
    <lineage>
        <taxon>Bacteria</taxon>
        <taxon>Bacillati</taxon>
        <taxon>Bacillota</taxon>
        <taxon>Clostridia</taxon>
        <taxon>Lachnospirales</taxon>
        <taxon>Lachnospiraceae</taxon>
        <taxon>Enterocloster</taxon>
    </lineage>
</organism>
<dbReference type="EC" id="6.3.4.19" evidence="8"/>
<comment type="catalytic activity">
    <reaction evidence="7 8">
        <text>cytidine(34) in tRNA(Ile2) + L-lysine + ATP = lysidine(34) in tRNA(Ile2) + AMP + diphosphate + H(+)</text>
        <dbReference type="Rhea" id="RHEA:43744"/>
        <dbReference type="Rhea" id="RHEA-COMP:10625"/>
        <dbReference type="Rhea" id="RHEA-COMP:10670"/>
        <dbReference type="ChEBI" id="CHEBI:15378"/>
        <dbReference type="ChEBI" id="CHEBI:30616"/>
        <dbReference type="ChEBI" id="CHEBI:32551"/>
        <dbReference type="ChEBI" id="CHEBI:33019"/>
        <dbReference type="ChEBI" id="CHEBI:82748"/>
        <dbReference type="ChEBI" id="CHEBI:83665"/>
        <dbReference type="ChEBI" id="CHEBI:456215"/>
        <dbReference type="EC" id="6.3.4.19"/>
    </reaction>
</comment>
<dbReference type="GO" id="GO:0005524">
    <property type="term" value="F:ATP binding"/>
    <property type="evidence" value="ECO:0007669"/>
    <property type="project" value="UniProtKB-UniRule"/>
</dbReference>
<comment type="caution">
    <text evidence="10">The sequence shown here is derived from an EMBL/GenBank/DDBJ whole genome shotgun (WGS) entry which is preliminary data.</text>
</comment>
<dbReference type="InterPro" id="IPR012795">
    <property type="entry name" value="tRNA_Ile_lys_synt_N"/>
</dbReference>
<dbReference type="HAMAP" id="MF_01161">
    <property type="entry name" value="tRNA_Ile_lys_synt"/>
    <property type="match status" value="1"/>
</dbReference>
<comment type="domain">
    <text evidence="8">The N-terminal region contains the highly conserved SGGXDS motif, predicted to be a P-loop motif involved in ATP binding.</text>
</comment>
<dbReference type="InterPro" id="IPR011063">
    <property type="entry name" value="TilS/TtcA_N"/>
</dbReference>
<dbReference type="InterPro" id="IPR014729">
    <property type="entry name" value="Rossmann-like_a/b/a_fold"/>
</dbReference>
<evidence type="ECO:0000256" key="6">
    <source>
        <dbReference type="ARBA" id="ARBA00022840"/>
    </source>
</evidence>
<dbReference type="PANTHER" id="PTHR43033:SF1">
    <property type="entry name" value="TRNA(ILE)-LYSIDINE SYNTHASE-RELATED"/>
    <property type="match status" value="1"/>
</dbReference>
<gene>
    <name evidence="8 10" type="primary">tilS</name>
    <name evidence="10" type="ORF">H9716_04445</name>
</gene>
<evidence type="ECO:0000313" key="10">
    <source>
        <dbReference type="EMBL" id="HJB07095.1"/>
    </source>
</evidence>
<comment type="subcellular location">
    <subcellularLocation>
        <location evidence="1 8">Cytoplasm</location>
    </subcellularLocation>
</comment>
<dbReference type="GO" id="GO:0032267">
    <property type="term" value="F:tRNA(Ile)-lysidine synthase activity"/>
    <property type="evidence" value="ECO:0007669"/>
    <property type="project" value="UniProtKB-EC"/>
</dbReference>
<dbReference type="SUPFAM" id="SSF56037">
    <property type="entry name" value="PheT/TilS domain"/>
    <property type="match status" value="1"/>
</dbReference>
<feature type="domain" description="Lysidine-tRNA(Ile) synthetase C-terminal" evidence="9">
    <location>
        <begin position="381"/>
        <end position="452"/>
    </location>
</feature>